<dbReference type="EMBL" id="CM026433">
    <property type="protein sequence ID" value="KAG0554523.1"/>
    <property type="molecule type" value="Genomic_DNA"/>
</dbReference>
<evidence type="ECO:0000313" key="3">
    <source>
        <dbReference type="Proteomes" id="UP000822688"/>
    </source>
</evidence>
<feature type="chain" id="PRO_5035775051" description="Secreted protein" evidence="1">
    <location>
        <begin position="19"/>
        <end position="63"/>
    </location>
</feature>
<reference evidence="2" key="1">
    <citation type="submission" date="2020-06" db="EMBL/GenBank/DDBJ databases">
        <title>WGS assembly of Ceratodon purpureus strain R40.</title>
        <authorList>
            <person name="Carey S.B."/>
            <person name="Jenkins J."/>
            <person name="Shu S."/>
            <person name="Lovell J.T."/>
            <person name="Sreedasyam A."/>
            <person name="Maumus F."/>
            <person name="Tiley G.P."/>
            <person name="Fernandez-Pozo N."/>
            <person name="Barry K."/>
            <person name="Chen C."/>
            <person name="Wang M."/>
            <person name="Lipzen A."/>
            <person name="Daum C."/>
            <person name="Saski C.A."/>
            <person name="Payton A.C."/>
            <person name="Mcbreen J.C."/>
            <person name="Conrad R.E."/>
            <person name="Kollar L.M."/>
            <person name="Olsson S."/>
            <person name="Huttunen S."/>
            <person name="Landis J.B."/>
            <person name="Wickett N.J."/>
            <person name="Johnson M.G."/>
            <person name="Rensing S.A."/>
            <person name="Grimwood J."/>
            <person name="Schmutz J."/>
            <person name="Mcdaniel S.F."/>
        </authorList>
    </citation>
    <scope>NUCLEOTIDE SEQUENCE</scope>
    <source>
        <strain evidence="2">R40</strain>
    </source>
</reference>
<name>A0A8T0G5H6_CERPU</name>
<comment type="caution">
    <text evidence="2">The sequence shown here is derived from an EMBL/GenBank/DDBJ whole genome shotgun (WGS) entry which is preliminary data.</text>
</comment>
<gene>
    <name evidence="2" type="ORF">KC19_12G097400</name>
</gene>
<organism evidence="2 3">
    <name type="scientific">Ceratodon purpureus</name>
    <name type="common">Fire moss</name>
    <name type="synonym">Dicranum purpureum</name>
    <dbReference type="NCBI Taxonomy" id="3225"/>
    <lineage>
        <taxon>Eukaryota</taxon>
        <taxon>Viridiplantae</taxon>
        <taxon>Streptophyta</taxon>
        <taxon>Embryophyta</taxon>
        <taxon>Bryophyta</taxon>
        <taxon>Bryophytina</taxon>
        <taxon>Bryopsida</taxon>
        <taxon>Dicranidae</taxon>
        <taxon>Pseudoditrichales</taxon>
        <taxon>Ditrichaceae</taxon>
        <taxon>Ceratodon</taxon>
    </lineage>
</organism>
<evidence type="ECO:0000256" key="1">
    <source>
        <dbReference type="SAM" id="SignalP"/>
    </source>
</evidence>
<protein>
    <recommendedName>
        <fullName evidence="4">Secreted protein</fullName>
    </recommendedName>
</protein>
<sequence>MRHSFAPSLVSIVVMVQCSNLYLQVAPKALWSVVATRFQFTIHRSWQSKCTFSNCRSVGGCES</sequence>
<evidence type="ECO:0000313" key="2">
    <source>
        <dbReference type="EMBL" id="KAG0554523.1"/>
    </source>
</evidence>
<dbReference type="AlphaFoldDB" id="A0A8T0G5H6"/>
<proteinExistence type="predicted"/>
<keyword evidence="1" id="KW-0732">Signal</keyword>
<keyword evidence="3" id="KW-1185">Reference proteome</keyword>
<accession>A0A8T0G5H6</accession>
<evidence type="ECO:0008006" key="4">
    <source>
        <dbReference type="Google" id="ProtNLM"/>
    </source>
</evidence>
<feature type="signal peptide" evidence="1">
    <location>
        <begin position="1"/>
        <end position="18"/>
    </location>
</feature>
<dbReference type="Proteomes" id="UP000822688">
    <property type="component" value="Chromosome 12"/>
</dbReference>